<dbReference type="RefSeq" id="WP_110380833.1">
    <property type="nucleotide sequence ID" value="NZ_CP029288.2"/>
</dbReference>
<keyword evidence="1" id="KW-0472">Membrane</keyword>
<gene>
    <name evidence="2" type="ORF">DFR86_10625</name>
</gene>
<evidence type="ECO:0000313" key="2">
    <source>
        <dbReference type="EMBL" id="AWR97943.1"/>
    </source>
</evidence>
<evidence type="ECO:0000313" key="3">
    <source>
        <dbReference type="Proteomes" id="UP000248410"/>
    </source>
</evidence>
<dbReference type="EMBL" id="CP029288">
    <property type="protein sequence ID" value="AWR97943.1"/>
    <property type="molecule type" value="Genomic_DNA"/>
</dbReference>
<organism evidence="2 3">
    <name type="scientific">Acidianus sulfidivorans JP7</name>
    <dbReference type="NCBI Taxonomy" id="619593"/>
    <lineage>
        <taxon>Archaea</taxon>
        <taxon>Thermoproteota</taxon>
        <taxon>Thermoprotei</taxon>
        <taxon>Sulfolobales</taxon>
        <taxon>Sulfolobaceae</taxon>
        <taxon>Acidianus</taxon>
    </lineage>
</organism>
<feature type="transmembrane region" description="Helical" evidence="1">
    <location>
        <begin position="57"/>
        <end position="75"/>
    </location>
</feature>
<name>A0A2U9IPL5_9CREN</name>
<dbReference type="GeneID" id="36838428"/>
<dbReference type="Proteomes" id="UP000248410">
    <property type="component" value="Chromosome"/>
</dbReference>
<dbReference type="KEGG" id="asul:DFR86_10625"/>
<keyword evidence="1" id="KW-0812">Transmembrane</keyword>
<keyword evidence="3" id="KW-1185">Reference proteome</keyword>
<accession>A0A2U9IPL5</accession>
<proteinExistence type="predicted"/>
<dbReference type="OrthoDB" id="385853at2157"/>
<evidence type="ECO:0000256" key="1">
    <source>
        <dbReference type="SAM" id="Phobius"/>
    </source>
</evidence>
<reference evidence="2 3" key="1">
    <citation type="submission" date="2018-05" db="EMBL/GenBank/DDBJ databases">
        <title>Complete Genome Sequences of Extremely Thermoacidophilic, Metal-Mobilizing Type-Strain Members of the Archaeal Family Sulfolobaceae: Acidianus brierleyi DSM-1651T, Acidianus sulfidivorans DSM-18786T, Metallosphaera hakonensis DSM-7519T, and Metallosphaera prunae DSM-10039T.</title>
        <authorList>
            <person name="Counts J.A."/>
            <person name="Kelly R.M."/>
        </authorList>
    </citation>
    <scope>NUCLEOTIDE SEQUENCE [LARGE SCALE GENOMIC DNA]</scope>
    <source>
        <strain evidence="2 3">JP7</strain>
    </source>
</reference>
<protein>
    <submittedName>
        <fullName evidence="2">Uncharacterized protein</fullName>
    </submittedName>
</protein>
<keyword evidence="1" id="KW-1133">Transmembrane helix</keyword>
<sequence>MEVTEMNIYDIRNSLRRVMYSLSVIAFHEVGENRRDILKIRDEIKSLLKKKANKKDIINELGFIIIGLSILIESINDSFTKDKLKEVLDELA</sequence>
<dbReference type="AlphaFoldDB" id="A0A2U9IPL5"/>